<dbReference type="Proteomes" id="UP001150238">
    <property type="component" value="Unassembled WGS sequence"/>
</dbReference>
<gene>
    <name evidence="1" type="ORF">C8J55DRAFT_121013</name>
</gene>
<protein>
    <submittedName>
        <fullName evidence="1">Uncharacterized protein</fullName>
    </submittedName>
</protein>
<sequence length="92" mass="10839">MTMLLYIKHRLVIDKIRNDYLSFVRQLKPDDPAVDWLSLLRTHHPDLVCITVDSLLTHTPPWRSRPMGYGRVWVYGVVTPSDIRDDLPNREL</sequence>
<accession>A0A9W9A8T7</accession>
<comment type="caution">
    <text evidence="1">The sequence shown here is derived from an EMBL/GenBank/DDBJ whole genome shotgun (WGS) entry which is preliminary data.</text>
</comment>
<name>A0A9W9A8T7_9AGAR</name>
<dbReference type="EMBL" id="JANVFS010000020">
    <property type="protein sequence ID" value="KAJ4476509.1"/>
    <property type="molecule type" value="Genomic_DNA"/>
</dbReference>
<evidence type="ECO:0000313" key="2">
    <source>
        <dbReference type="Proteomes" id="UP001150238"/>
    </source>
</evidence>
<reference evidence="1" key="2">
    <citation type="journal article" date="2023" name="Proc. Natl. Acad. Sci. U.S.A.">
        <title>A global phylogenomic analysis of the shiitake genus Lentinula.</title>
        <authorList>
            <person name="Sierra-Patev S."/>
            <person name="Min B."/>
            <person name="Naranjo-Ortiz M."/>
            <person name="Looney B."/>
            <person name="Konkel Z."/>
            <person name="Slot J.C."/>
            <person name="Sakamoto Y."/>
            <person name="Steenwyk J.L."/>
            <person name="Rokas A."/>
            <person name="Carro J."/>
            <person name="Camarero S."/>
            <person name="Ferreira P."/>
            <person name="Molpeceres G."/>
            <person name="Ruiz-Duenas F.J."/>
            <person name="Serrano A."/>
            <person name="Henrissat B."/>
            <person name="Drula E."/>
            <person name="Hughes K.W."/>
            <person name="Mata J.L."/>
            <person name="Ishikawa N.K."/>
            <person name="Vargas-Isla R."/>
            <person name="Ushijima S."/>
            <person name="Smith C.A."/>
            <person name="Donoghue J."/>
            <person name="Ahrendt S."/>
            <person name="Andreopoulos W."/>
            <person name="He G."/>
            <person name="LaButti K."/>
            <person name="Lipzen A."/>
            <person name="Ng V."/>
            <person name="Riley R."/>
            <person name="Sandor L."/>
            <person name="Barry K."/>
            <person name="Martinez A.T."/>
            <person name="Xiao Y."/>
            <person name="Gibbons J.G."/>
            <person name="Terashima K."/>
            <person name="Grigoriev I.V."/>
            <person name="Hibbett D."/>
        </authorList>
    </citation>
    <scope>NUCLEOTIDE SEQUENCE</scope>
    <source>
        <strain evidence="1">Sp2 HRB7682 ss15</strain>
    </source>
</reference>
<evidence type="ECO:0000313" key="1">
    <source>
        <dbReference type="EMBL" id="KAJ4476509.1"/>
    </source>
</evidence>
<organism evidence="1 2">
    <name type="scientific">Lentinula lateritia</name>
    <dbReference type="NCBI Taxonomy" id="40482"/>
    <lineage>
        <taxon>Eukaryota</taxon>
        <taxon>Fungi</taxon>
        <taxon>Dikarya</taxon>
        <taxon>Basidiomycota</taxon>
        <taxon>Agaricomycotina</taxon>
        <taxon>Agaricomycetes</taxon>
        <taxon>Agaricomycetidae</taxon>
        <taxon>Agaricales</taxon>
        <taxon>Marasmiineae</taxon>
        <taxon>Omphalotaceae</taxon>
        <taxon>Lentinula</taxon>
    </lineage>
</organism>
<reference evidence="1" key="1">
    <citation type="submission" date="2022-08" db="EMBL/GenBank/DDBJ databases">
        <authorList>
            <consortium name="DOE Joint Genome Institute"/>
            <person name="Min B."/>
            <person name="Riley R."/>
            <person name="Sierra-Patev S."/>
            <person name="Naranjo-Ortiz M."/>
            <person name="Looney B."/>
            <person name="Konkel Z."/>
            <person name="Slot J.C."/>
            <person name="Sakamoto Y."/>
            <person name="Steenwyk J.L."/>
            <person name="Rokas A."/>
            <person name="Carro J."/>
            <person name="Camarero S."/>
            <person name="Ferreira P."/>
            <person name="Molpeceres G."/>
            <person name="Ruiz-Duenas F.J."/>
            <person name="Serrano A."/>
            <person name="Henrissat B."/>
            <person name="Drula E."/>
            <person name="Hughes K.W."/>
            <person name="Mata J.L."/>
            <person name="Ishikawa N.K."/>
            <person name="Vargas-Isla R."/>
            <person name="Ushijima S."/>
            <person name="Smith C.A."/>
            <person name="Ahrendt S."/>
            <person name="Andreopoulos W."/>
            <person name="He G."/>
            <person name="Labutti K."/>
            <person name="Lipzen A."/>
            <person name="Ng V."/>
            <person name="Sandor L."/>
            <person name="Barry K."/>
            <person name="Martinez A.T."/>
            <person name="Xiao Y."/>
            <person name="Gibbons J.G."/>
            <person name="Terashima K."/>
            <person name="Hibbett D.S."/>
            <person name="Grigoriev I.V."/>
        </authorList>
    </citation>
    <scope>NUCLEOTIDE SEQUENCE</scope>
    <source>
        <strain evidence="1">Sp2 HRB7682 ss15</strain>
    </source>
</reference>
<proteinExistence type="predicted"/>
<dbReference type="AlphaFoldDB" id="A0A9W9A8T7"/>